<dbReference type="STRING" id="350058.Mvan_2063"/>
<evidence type="ECO:0000313" key="2">
    <source>
        <dbReference type="Proteomes" id="UP000009159"/>
    </source>
</evidence>
<keyword evidence="2" id="KW-1185">Reference proteome</keyword>
<dbReference type="KEGG" id="mva:Mvan_2063"/>
<proteinExistence type="predicted"/>
<sequence>MASEVAQPLESASVYPPVLTLTSLPIMTASSPRTPAKPAGFVRRSDFSTTSHLFGVSSQQALQVITEMRLLENCDQDEDV</sequence>
<dbReference type="EMBL" id="CP000511">
    <property type="protein sequence ID" value="ABM12880.1"/>
    <property type="molecule type" value="Genomic_DNA"/>
</dbReference>
<dbReference type="Proteomes" id="UP000009159">
    <property type="component" value="Chromosome"/>
</dbReference>
<dbReference type="AlphaFoldDB" id="A1T6T0"/>
<name>A1T6T0_MYCVP</name>
<gene>
    <name evidence="1" type="ordered locus">Mvan_2063</name>
</gene>
<organism evidence="1 2">
    <name type="scientific">Mycolicibacterium vanbaalenii (strain DSM 7251 / JCM 13017 / BCRC 16820 / KCTC 9966 / NRRL B-24157 / PYR-1)</name>
    <name type="common">Mycobacterium vanbaalenii</name>
    <dbReference type="NCBI Taxonomy" id="350058"/>
    <lineage>
        <taxon>Bacteria</taxon>
        <taxon>Bacillati</taxon>
        <taxon>Actinomycetota</taxon>
        <taxon>Actinomycetes</taxon>
        <taxon>Mycobacteriales</taxon>
        <taxon>Mycobacteriaceae</taxon>
        <taxon>Mycolicibacterium</taxon>
    </lineage>
</organism>
<reference evidence="1" key="1">
    <citation type="submission" date="2006-12" db="EMBL/GenBank/DDBJ databases">
        <title>Complete sequence of Mycobacterium vanbaalenii PYR-1.</title>
        <authorList>
            <consortium name="US DOE Joint Genome Institute"/>
            <person name="Copeland A."/>
            <person name="Lucas S."/>
            <person name="Lapidus A."/>
            <person name="Barry K."/>
            <person name="Detter J.C."/>
            <person name="Glavina del Rio T."/>
            <person name="Hammon N."/>
            <person name="Israni S."/>
            <person name="Dalin E."/>
            <person name="Tice H."/>
            <person name="Pitluck S."/>
            <person name="Singan V."/>
            <person name="Schmutz J."/>
            <person name="Larimer F."/>
            <person name="Land M."/>
            <person name="Hauser L."/>
            <person name="Kyrpides N."/>
            <person name="Anderson I.J."/>
            <person name="Miller C."/>
            <person name="Richardson P."/>
        </authorList>
    </citation>
    <scope>NUCLEOTIDE SEQUENCE [LARGE SCALE GENOMIC DNA]</scope>
    <source>
        <strain evidence="1">PYR-1</strain>
    </source>
</reference>
<evidence type="ECO:0000313" key="1">
    <source>
        <dbReference type="EMBL" id="ABM12880.1"/>
    </source>
</evidence>
<protein>
    <submittedName>
        <fullName evidence="1">Uncharacterized protein</fullName>
    </submittedName>
</protein>
<dbReference type="HOGENOM" id="CLU_2585998_0_0_11"/>
<accession>A1T6T0</accession>